<evidence type="ECO:0000313" key="1">
    <source>
        <dbReference type="EMBL" id="KHD84552.1"/>
    </source>
</evidence>
<reference evidence="1 3" key="1">
    <citation type="submission" date="2014-10" db="EMBL/GenBank/DDBJ databases">
        <title>Draft genome of phytase producing Bacillus ginsengihumi strain M2.11.</title>
        <authorList>
            <person name="Toymentseva A."/>
            <person name="Boulygina E.A."/>
            <person name="Kazakov S.V."/>
            <person name="Kayumov I."/>
            <person name="Suleimanova A.D."/>
            <person name="Mardanova A.M."/>
            <person name="Maria S.N."/>
            <person name="Sergey M.Y."/>
            <person name="Sharipova M.R."/>
        </authorList>
    </citation>
    <scope>NUCLEOTIDE SEQUENCE [LARGE SCALE GENOMIC DNA]</scope>
    <source>
        <strain evidence="1 3">M2.11</strain>
    </source>
</reference>
<evidence type="ECO:0000313" key="3">
    <source>
        <dbReference type="Proteomes" id="UP000030588"/>
    </source>
</evidence>
<keyword evidence="4" id="KW-1185">Reference proteome</keyword>
<dbReference type="EMBL" id="JRUN01000052">
    <property type="protein sequence ID" value="KHD84552.1"/>
    <property type="molecule type" value="Genomic_DNA"/>
</dbReference>
<dbReference type="RefSeq" id="WP_025730741.1">
    <property type="nucleotide sequence ID" value="NZ_JAAIWK010000006.1"/>
</dbReference>
<dbReference type="EMBL" id="JAAIWK010000006">
    <property type="protein sequence ID" value="NEY19467.1"/>
    <property type="molecule type" value="Genomic_DNA"/>
</dbReference>
<evidence type="ECO:0000313" key="4">
    <source>
        <dbReference type="Proteomes" id="UP000476934"/>
    </source>
</evidence>
<proteinExistence type="predicted"/>
<reference evidence="2 4" key="3">
    <citation type="submission" date="2020-03" db="EMBL/GenBank/DDBJ databases">
        <title>Bacillus aquiflavi sp. nov., isolated from yellow water of strong flavor Chinese baijiu in Yibin region of China.</title>
        <authorList>
            <person name="Xie J."/>
        </authorList>
    </citation>
    <scope>NUCLEOTIDE SEQUENCE [LARGE SCALE GENOMIC DNA]</scope>
    <source>
        <strain evidence="2 4">Gsoil 114</strain>
    </source>
</reference>
<sequence length="75" mass="9057">MFLQWLREQLSNKKILIIYYAFRLQSDLQAVKNAFLSPYSNGLFEGQINRLRTIKRMIYGREGLVILEKRVLFRF</sequence>
<dbReference type="Proteomes" id="UP000030588">
    <property type="component" value="Unassembled WGS sequence"/>
</dbReference>
<accession>A0A0A6XWP3</accession>
<name>A0A0A6XWP3_9BACI</name>
<reference evidence="2" key="2">
    <citation type="submission" date="2020-02" db="EMBL/GenBank/DDBJ databases">
        <authorList>
            <person name="Feng H."/>
        </authorList>
    </citation>
    <scope>NUCLEOTIDE SEQUENCE [LARGE SCALE GENOMIC DNA]</scope>
    <source>
        <strain evidence="2">Gsoil 114</strain>
    </source>
</reference>
<protein>
    <submittedName>
        <fullName evidence="2">Transposase</fullName>
    </submittedName>
</protein>
<evidence type="ECO:0000313" key="2">
    <source>
        <dbReference type="EMBL" id="NEY19467.1"/>
    </source>
</evidence>
<comment type="caution">
    <text evidence="1">The sequence shown here is derived from an EMBL/GenBank/DDBJ whole genome shotgun (WGS) entry which is preliminary data.</text>
</comment>
<dbReference type="Proteomes" id="UP000476934">
    <property type="component" value="Unassembled WGS sequence"/>
</dbReference>
<organism evidence="1 3">
    <name type="scientific">Heyndrickxia ginsengihumi</name>
    <dbReference type="NCBI Taxonomy" id="363870"/>
    <lineage>
        <taxon>Bacteria</taxon>
        <taxon>Bacillati</taxon>
        <taxon>Bacillota</taxon>
        <taxon>Bacilli</taxon>
        <taxon>Bacillales</taxon>
        <taxon>Bacillaceae</taxon>
        <taxon>Heyndrickxia</taxon>
    </lineage>
</organism>
<dbReference type="OrthoDB" id="287363at2"/>
<gene>
    <name evidence="2" type="ORF">G4D61_05725</name>
    <name evidence="1" type="ORF">NG54_14690</name>
</gene>
<dbReference type="AlphaFoldDB" id="A0A0A6XWP3"/>